<dbReference type="InterPro" id="IPR013762">
    <property type="entry name" value="Integrase-like_cat_sf"/>
</dbReference>
<protein>
    <recommendedName>
        <fullName evidence="2">Tyr recombinase domain-containing protein</fullName>
    </recommendedName>
</protein>
<evidence type="ECO:0000256" key="1">
    <source>
        <dbReference type="ARBA" id="ARBA00023172"/>
    </source>
</evidence>
<name>A0A133VMS5_9EURY</name>
<organism evidence="3 4">
    <name type="scientific">candidate division MSBL1 archaeon SCGC-AAA382A20</name>
    <dbReference type="NCBI Taxonomy" id="1698280"/>
    <lineage>
        <taxon>Archaea</taxon>
        <taxon>Methanobacteriati</taxon>
        <taxon>Methanobacteriota</taxon>
        <taxon>candidate division MSBL1</taxon>
    </lineage>
</organism>
<comment type="caution">
    <text evidence="3">The sequence shown here is derived from an EMBL/GenBank/DDBJ whole genome shotgun (WGS) entry which is preliminary data.</text>
</comment>
<gene>
    <name evidence="3" type="ORF">AKJ51_00150</name>
</gene>
<keyword evidence="4" id="KW-1185">Reference proteome</keyword>
<dbReference type="Pfam" id="PF00589">
    <property type="entry name" value="Phage_integrase"/>
    <property type="match status" value="1"/>
</dbReference>
<sequence>MGRSREDVLNEEEFGRLVEACDRTDHPIQNRFIVLVAGKLGLRKAEIVHMKANWVNFGEGILRIPAHEPCECPRCRRSAKEKSGNHDISYEEALSHQWQPKSEAGIRGVPFGHFKNVEETLKEFWSKHDEFPFKRGTVYNRVKKLGRMAGIENLYPHALRATAAQRHARNDVDPYTLSSIMGWQSIDRATPYIRASGSQAKKKLDDKYMEENEGSFWMNSGRVFSLTERGKKLLNSPK</sequence>
<dbReference type="PROSITE" id="PS51898">
    <property type="entry name" value="TYR_RECOMBINASE"/>
    <property type="match status" value="1"/>
</dbReference>
<dbReference type="AlphaFoldDB" id="A0A133VMS5"/>
<evidence type="ECO:0000259" key="2">
    <source>
        <dbReference type="PROSITE" id="PS51898"/>
    </source>
</evidence>
<dbReference type="SUPFAM" id="SSF56349">
    <property type="entry name" value="DNA breaking-rejoining enzymes"/>
    <property type="match status" value="1"/>
</dbReference>
<evidence type="ECO:0000313" key="3">
    <source>
        <dbReference type="EMBL" id="KXB07758.1"/>
    </source>
</evidence>
<reference evidence="3 4" key="1">
    <citation type="journal article" date="2016" name="Sci. Rep.">
        <title>Metabolic traits of an uncultured archaeal lineage -MSBL1- from brine pools of the Red Sea.</title>
        <authorList>
            <person name="Mwirichia R."/>
            <person name="Alam I."/>
            <person name="Rashid M."/>
            <person name="Vinu M."/>
            <person name="Ba-Alawi W."/>
            <person name="Anthony Kamau A."/>
            <person name="Kamanda Ngugi D."/>
            <person name="Goker M."/>
            <person name="Klenk H.P."/>
            <person name="Bajic V."/>
            <person name="Stingl U."/>
        </authorList>
    </citation>
    <scope>NUCLEOTIDE SEQUENCE [LARGE SCALE GENOMIC DNA]</scope>
    <source>
        <strain evidence="3">SCGC-AAA382A20</strain>
    </source>
</reference>
<feature type="domain" description="Tyr recombinase" evidence="2">
    <location>
        <begin position="4"/>
        <end position="205"/>
    </location>
</feature>
<dbReference type="InterPro" id="IPR002104">
    <property type="entry name" value="Integrase_catalytic"/>
</dbReference>
<evidence type="ECO:0000313" key="4">
    <source>
        <dbReference type="Proteomes" id="UP000070263"/>
    </source>
</evidence>
<dbReference type="Proteomes" id="UP000070263">
    <property type="component" value="Unassembled WGS sequence"/>
</dbReference>
<dbReference type="EMBL" id="LHYE01000001">
    <property type="protein sequence ID" value="KXB07758.1"/>
    <property type="molecule type" value="Genomic_DNA"/>
</dbReference>
<proteinExistence type="predicted"/>
<dbReference type="GO" id="GO:0015074">
    <property type="term" value="P:DNA integration"/>
    <property type="evidence" value="ECO:0007669"/>
    <property type="project" value="InterPro"/>
</dbReference>
<accession>A0A133VMS5</accession>
<dbReference type="Gene3D" id="1.10.443.10">
    <property type="entry name" value="Intergrase catalytic core"/>
    <property type="match status" value="1"/>
</dbReference>
<keyword evidence="1" id="KW-0233">DNA recombination</keyword>
<dbReference type="GO" id="GO:0006310">
    <property type="term" value="P:DNA recombination"/>
    <property type="evidence" value="ECO:0007669"/>
    <property type="project" value="UniProtKB-KW"/>
</dbReference>
<dbReference type="GO" id="GO:0003677">
    <property type="term" value="F:DNA binding"/>
    <property type="evidence" value="ECO:0007669"/>
    <property type="project" value="InterPro"/>
</dbReference>
<dbReference type="InterPro" id="IPR011010">
    <property type="entry name" value="DNA_brk_join_enz"/>
</dbReference>